<dbReference type="InterPro" id="IPR024088">
    <property type="entry name" value="Tyr-tRNA-ligase_bac-type"/>
</dbReference>
<dbReference type="Pfam" id="PF00579">
    <property type="entry name" value="tRNA-synt_1b"/>
    <property type="match status" value="1"/>
</dbReference>
<evidence type="ECO:0000256" key="3">
    <source>
        <dbReference type="ARBA" id="ARBA00022741"/>
    </source>
</evidence>
<keyword evidence="4 10" id="KW-0067">ATP-binding</keyword>
<dbReference type="GO" id="GO:0006437">
    <property type="term" value="P:tyrosyl-tRNA aminoacylation"/>
    <property type="evidence" value="ECO:0007669"/>
    <property type="project" value="UniProtKB-UniRule"/>
</dbReference>
<dbReference type="Gene3D" id="3.10.290.10">
    <property type="entry name" value="RNA-binding S4 domain"/>
    <property type="match status" value="1"/>
</dbReference>
<dbReference type="SUPFAM" id="SSF55174">
    <property type="entry name" value="Alpha-L RNA-binding motif"/>
    <property type="match status" value="1"/>
</dbReference>
<accession>A0A6J5JZL5</accession>
<gene>
    <name evidence="11" type="primary">tyrS</name>
    <name evidence="11" type="ORF">ESZ_00212</name>
</gene>
<dbReference type="GO" id="GO:0005829">
    <property type="term" value="C:cytosol"/>
    <property type="evidence" value="ECO:0007669"/>
    <property type="project" value="TreeGrafter"/>
</dbReference>
<keyword evidence="9" id="KW-0694">RNA-binding</keyword>
<dbReference type="PRINTS" id="PR01040">
    <property type="entry name" value="TRNASYNTHTYR"/>
</dbReference>
<organism evidence="11 12">
    <name type="scientific">Candidatus Azoamicus ciliaticola</name>
    <dbReference type="NCBI Taxonomy" id="2652803"/>
    <lineage>
        <taxon>Bacteria</taxon>
        <taxon>Pseudomonadati</taxon>
        <taxon>Pseudomonadota</taxon>
        <taxon>Gammaproteobacteria</taxon>
        <taxon>Candidatus Azoamicaceae</taxon>
        <taxon>Candidatus Azoamicus</taxon>
    </lineage>
</organism>
<dbReference type="Gene3D" id="1.10.240.10">
    <property type="entry name" value="Tyrosyl-Transfer RNA Synthetase"/>
    <property type="match status" value="1"/>
</dbReference>
<evidence type="ECO:0000313" key="11">
    <source>
        <dbReference type="EMBL" id="CAB3976407.1"/>
    </source>
</evidence>
<dbReference type="PANTHER" id="PTHR11766:SF1">
    <property type="entry name" value="TYROSINE--TRNA LIGASE"/>
    <property type="match status" value="1"/>
</dbReference>
<proteinExistence type="inferred from homology"/>
<dbReference type="EMBL" id="LR794158">
    <property type="protein sequence ID" value="CAB3976407.1"/>
    <property type="molecule type" value="Genomic_DNA"/>
</dbReference>
<dbReference type="EC" id="6.1.1.1" evidence="1 8"/>
<evidence type="ECO:0000256" key="5">
    <source>
        <dbReference type="ARBA" id="ARBA00022917"/>
    </source>
</evidence>
<comment type="catalytic activity">
    <reaction evidence="7">
        <text>tRNA(Tyr) + L-tyrosine + ATP = L-tyrosyl-tRNA(Tyr) + AMP + diphosphate + H(+)</text>
        <dbReference type="Rhea" id="RHEA:10220"/>
        <dbReference type="Rhea" id="RHEA-COMP:9706"/>
        <dbReference type="Rhea" id="RHEA-COMP:9707"/>
        <dbReference type="ChEBI" id="CHEBI:15378"/>
        <dbReference type="ChEBI" id="CHEBI:30616"/>
        <dbReference type="ChEBI" id="CHEBI:33019"/>
        <dbReference type="ChEBI" id="CHEBI:58315"/>
        <dbReference type="ChEBI" id="CHEBI:78442"/>
        <dbReference type="ChEBI" id="CHEBI:78536"/>
        <dbReference type="ChEBI" id="CHEBI:456215"/>
        <dbReference type="EC" id="6.1.1.1"/>
    </reaction>
</comment>
<evidence type="ECO:0000256" key="7">
    <source>
        <dbReference type="ARBA" id="ARBA00048248"/>
    </source>
</evidence>
<keyword evidence="6 10" id="KW-0030">Aminoacyl-tRNA synthetase</keyword>
<evidence type="ECO:0000256" key="6">
    <source>
        <dbReference type="ARBA" id="ARBA00023146"/>
    </source>
</evidence>
<evidence type="ECO:0000256" key="8">
    <source>
        <dbReference type="NCBIfam" id="TIGR00234"/>
    </source>
</evidence>
<sequence length="397" mass="46238">MSVDKIIETIISSSLEVVSLDELKNLISLKSNFIIKIGFDPTTSDLHLGHLVIILKLRKLQELGFRVNIIIGDFTAMIGDPSGKNTARPALSREKIISNYKNYHSQICKFLLPDLTNIYFNSSWYNFFIFDNFIKLLSFSTVSRMLERNDFKNRFDSNSPIFINEFVYPLLQAYDSVFLDVDLEIGGIDQKFNFLIGREVQKKFFQKNQICLMMPLLLGTDGKNKMSKSLHNCINLNDDAYDVFCKVMSIPDFLIKDYLIYLDILDLKDHESFILSFDNPMKLKSFLAYRIVCLIHNESSAELSKNKFFDIFSKKIFPVDINVTNLNFDFFPVYLYDVLFTLSVVSSKSDFKRFLSCKSIEINGKIIIDKSYIFDFNVVYYLKFGKKQFFKIFLKKN</sequence>
<comment type="similarity">
    <text evidence="10">Belongs to the class-I aminoacyl-tRNA synthetase family.</text>
</comment>
<dbReference type="InterPro" id="IPR002307">
    <property type="entry name" value="Tyr-tRNA-ligase"/>
</dbReference>
<dbReference type="SUPFAM" id="SSF52374">
    <property type="entry name" value="Nucleotidylyl transferase"/>
    <property type="match status" value="1"/>
</dbReference>
<reference evidence="11 12" key="1">
    <citation type="submission" date="2020-04" db="EMBL/GenBank/DDBJ databases">
        <authorList>
            <person name="Graf S J."/>
        </authorList>
    </citation>
    <scope>NUCLEOTIDE SEQUENCE [LARGE SCALE GENOMIC DNA]</scope>
    <source>
        <strain evidence="11">1</strain>
    </source>
</reference>
<dbReference type="CDD" id="cd00805">
    <property type="entry name" value="TyrRS_core"/>
    <property type="match status" value="1"/>
</dbReference>
<dbReference type="InterPro" id="IPR036986">
    <property type="entry name" value="S4_RNA-bd_sf"/>
</dbReference>
<dbReference type="InterPro" id="IPR002305">
    <property type="entry name" value="aa-tRNA-synth_Ic"/>
</dbReference>
<dbReference type="GO" id="GO:0005524">
    <property type="term" value="F:ATP binding"/>
    <property type="evidence" value="ECO:0007669"/>
    <property type="project" value="UniProtKB-KW"/>
</dbReference>
<evidence type="ECO:0000256" key="9">
    <source>
        <dbReference type="PROSITE-ProRule" id="PRU00182"/>
    </source>
</evidence>
<dbReference type="Gene3D" id="3.40.50.620">
    <property type="entry name" value="HUPs"/>
    <property type="match status" value="1"/>
</dbReference>
<dbReference type="RefSeq" id="WP_176604936.1">
    <property type="nucleotide sequence ID" value="NZ_LR794158.1"/>
</dbReference>
<evidence type="ECO:0000256" key="1">
    <source>
        <dbReference type="ARBA" id="ARBA00013160"/>
    </source>
</evidence>
<evidence type="ECO:0000313" key="12">
    <source>
        <dbReference type="Proteomes" id="UP000509549"/>
    </source>
</evidence>
<dbReference type="GO" id="GO:0004831">
    <property type="term" value="F:tyrosine-tRNA ligase activity"/>
    <property type="evidence" value="ECO:0007669"/>
    <property type="project" value="UniProtKB-UniRule"/>
</dbReference>
<dbReference type="GO" id="GO:0003723">
    <property type="term" value="F:RNA binding"/>
    <property type="evidence" value="ECO:0007669"/>
    <property type="project" value="UniProtKB-KW"/>
</dbReference>
<dbReference type="PANTHER" id="PTHR11766">
    <property type="entry name" value="TYROSYL-TRNA SYNTHETASE"/>
    <property type="match status" value="1"/>
</dbReference>
<evidence type="ECO:0000256" key="2">
    <source>
        <dbReference type="ARBA" id="ARBA00022598"/>
    </source>
</evidence>
<dbReference type="KEGG" id="acil:ESZ_00212"/>
<dbReference type="AlphaFoldDB" id="A0A6J5JZL5"/>
<keyword evidence="5 10" id="KW-0648">Protein biosynthesis</keyword>
<keyword evidence="3 10" id="KW-0547">Nucleotide-binding</keyword>
<evidence type="ECO:0000256" key="4">
    <source>
        <dbReference type="ARBA" id="ARBA00022840"/>
    </source>
</evidence>
<keyword evidence="12" id="KW-1185">Reference proteome</keyword>
<evidence type="ECO:0000256" key="10">
    <source>
        <dbReference type="RuleBase" id="RU363036"/>
    </source>
</evidence>
<dbReference type="InterPro" id="IPR014729">
    <property type="entry name" value="Rossmann-like_a/b/a_fold"/>
</dbReference>
<keyword evidence="2 10" id="KW-0436">Ligase</keyword>
<dbReference type="PROSITE" id="PS50889">
    <property type="entry name" value="S4"/>
    <property type="match status" value="1"/>
</dbReference>
<dbReference type="Proteomes" id="UP000509549">
    <property type="component" value="Chromosome"/>
</dbReference>
<protein>
    <recommendedName>
        <fullName evidence="1 8">Tyrosine--tRNA ligase</fullName>
        <ecNumber evidence="1 8">6.1.1.1</ecNumber>
    </recommendedName>
</protein>
<dbReference type="NCBIfam" id="TIGR00234">
    <property type="entry name" value="tyrS"/>
    <property type="match status" value="1"/>
</dbReference>
<name>A0A6J5JZL5_9GAMM</name>